<dbReference type="AlphaFoldDB" id="A0AAV0VLF0"/>
<evidence type="ECO:0000313" key="2">
    <source>
        <dbReference type="EMBL" id="CAI6344435.1"/>
    </source>
</evidence>
<dbReference type="EMBL" id="CARXXK010000001">
    <property type="protein sequence ID" value="CAI6344435.1"/>
    <property type="molecule type" value="Genomic_DNA"/>
</dbReference>
<dbReference type="PANTHER" id="PTHR45913:SF19">
    <property type="entry name" value="LOW QUALITY PROTEIN: ZINC FINGER BED DOMAIN-CONTAINING PROTEIN 5-LIKE"/>
    <property type="match status" value="1"/>
</dbReference>
<sequence>MDRWLNKSRNTVGSSSSDANENKCVTPNNSASLKRANSPPNKQSDTGTSATTVSKRRKYDENYISFGFIHENSYPQCVVCSKVFPNSSMVPAKLRRHLETNHTNVKDKPVDYFIRLRDQLLKNKNFIAEVTKTENEKATEASYMVSYRIAQAGKAHTIAENLIKPCVNDIVSCMLDEKAVKKINTIPLSNDTVRRRINDISTHIKSELISRLKCNNFALQMDESTDVSGLAVLLVFVRYKYQTSLEEDLLLCQPLSTYTTGYEIFNMLNNFFEIEGLTWDNCIDICTDGAKAMVGKTAGVVSRIKEEYLESIDGNIEDFDEIYGEIEQHLNEILSSLEKYFPESKDIEFIQRYNWVKNPFLINDKPEDLSITEYEEFIEMTTDSSLKTLFDKISLTDFWCSSSITNEYQSLAKKAILALLPFATTYLCETGFSSYASMKTKYRNKLDAEADMRIQLSPIKPNIKILVNKKSQHHGSH</sequence>
<gene>
    <name evidence="2" type="ORF">MEUPH1_LOCUS1568</name>
</gene>
<dbReference type="Proteomes" id="UP001160148">
    <property type="component" value="Unassembled WGS sequence"/>
</dbReference>
<name>A0AAV0VLF0_9HEMI</name>
<proteinExistence type="predicted"/>
<comment type="caution">
    <text evidence="2">The sequence shown here is derived from an EMBL/GenBank/DDBJ whole genome shotgun (WGS) entry which is preliminary data.</text>
</comment>
<keyword evidence="3" id="KW-1185">Reference proteome</keyword>
<organism evidence="2 3">
    <name type="scientific">Macrosiphum euphorbiae</name>
    <name type="common">potato aphid</name>
    <dbReference type="NCBI Taxonomy" id="13131"/>
    <lineage>
        <taxon>Eukaryota</taxon>
        <taxon>Metazoa</taxon>
        <taxon>Ecdysozoa</taxon>
        <taxon>Arthropoda</taxon>
        <taxon>Hexapoda</taxon>
        <taxon>Insecta</taxon>
        <taxon>Pterygota</taxon>
        <taxon>Neoptera</taxon>
        <taxon>Paraneoptera</taxon>
        <taxon>Hemiptera</taxon>
        <taxon>Sternorrhyncha</taxon>
        <taxon>Aphidomorpha</taxon>
        <taxon>Aphidoidea</taxon>
        <taxon>Aphididae</taxon>
        <taxon>Macrosiphini</taxon>
        <taxon>Macrosiphum</taxon>
    </lineage>
</organism>
<feature type="region of interest" description="Disordered" evidence="1">
    <location>
        <begin position="1"/>
        <end position="54"/>
    </location>
</feature>
<evidence type="ECO:0000256" key="1">
    <source>
        <dbReference type="SAM" id="MobiDB-lite"/>
    </source>
</evidence>
<feature type="compositionally biased region" description="Polar residues" evidence="1">
    <location>
        <begin position="7"/>
        <end position="32"/>
    </location>
</feature>
<reference evidence="2 3" key="1">
    <citation type="submission" date="2023-01" db="EMBL/GenBank/DDBJ databases">
        <authorList>
            <person name="Whitehead M."/>
        </authorList>
    </citation>
    <scope>NUCLEOTIDE SEQUENCE [LARGE SCALE GENOMIC DNA]</scope>
</reference>
<feature type="compositionally biased region" description="Polar residues" evidence="1">
    <location>
        <begin position="38"/>
        <end position="53"/>
    </location>
</feature>
<dbReference type="PANTHER" id="PTHR45913">
    <property type="entry name" value="EPM2A-INTERACTING PROTEIN 1"/>
    <property type="match status" value="1"/>
</dbReference>
<protein>
    <recommendedName>
        <fullName evidence="4">Zinc finger BED domain-containing protein 5</fullName>
    </recommendedName>
</protein>
<evidence type="ECO:0000313" key="3">
    <source>
        <dbReference type="Proteomes" id="UP001160148"/>
    </source>
</evidence>
<evidence type="ECO:0008006" key="4">
    <source>
        <dbReference type="Google" id="ProtNLM"/>
    </source>
</evidence>
<accession>A0AAV0VLF0</accession>